<evidence type="ECO:0000259" key="3">
    <source>
        <dbReference type="Pfam" id="PF18962"/>
    </source>
</evidence>
<reference evidence="4 5" key="1">
    <citation type="submission" date="2019-07" db="EMBL/GenBank/DDBJ databases">
        <title>Whole genome shotgun sequence of Empedobacter brevis NBRC 14943.</title>
        <authorList>
            <person name="Hosoyama A."/>
            <person name="Uohara A."/>
            <person name="Ohji S."/>
            <person name="Ichikawa N."/>
        </authorList>
    </citation>
    <scope>NUCLEOTIDE SEQUENCE [LARGE SCALE GENOMIC DNA]</scope>
    <source>
        <strain evidence="4 5">NBRC 14943</strain>
    </source>
</reference>
<dbReference type="PANTHER" id="PTHR42754">
    <property type="entry name" value="ENDOGLUCANASE"/>
    <property type="match status" value="1"/>
</dbReference>
<organism evidence="4 5">
    <name type="scientific">Empedobacter brevis NBRC 14943 = ATCC 43319</name>
    <dbReference type="NCBI Taxonomy" id="1218108"/>
    <lineage>
        <taxon>Bacteria</taxon>
        <taxon>Pseudomonadati</taxon>
        <taxon>Bacteroidota</taxon>
        <taxon>Flavobacteriia</taxon>
        <taxon>Flavobacteriales</taxon>
        <taxon>Weeksellaceae</taxon>
        <taxon>Empedobacter</taxon>
    </lineage>
</organism>
<evidence type="ECO:0000256" key="2">
    <source>
        <dbReference type="SAM" id="SignalP"/>
    </source>
</evidence>
<dbReference type="AlphaFoldDB" id="A0A511NCN9"/>
<feature type="signal peptide" evidence="2">
    <location>
        <begin position="1"/>
        <end position="18"/>
    </location>
</feature>
<protein>
    <recommendedName>
        <fullName evidence="3">Secretion system C-terminal sorting domain-containing protein</fullName>
    </recommendedName>
</protein>
<dbReference type="PANTHER" id="PTHR42754:SF1">
    <property type="entry name" value="LIPOPROTEIN"/>
    <property type="match status" value="1"/>
</dbReference>
<evidence type="ECO:0000256" key="1">
    <source>
        <dbReference type="ARBA" id="ARBA00022729"/>
    </source>
</evidence>
<gene>
    <name evidence="4" type="ORF">EB1_03740</name>
</gene>
<dbReference type="InterPro" id="IPR026444">
    <property type="entry name" value="Secre_tail"/>
</dbReference>
<dbReference type="GeneID" id="84648660"/>
<keyword evidence="5" id="KW-1185">Reference proteome</keyword>
<evidence type="ECO:0000313" key="5">
    <source>
        <dbReference type="Proteomes" id="UP000321245"/>
    </source>
</evidence>
<feature type="domain" description="Secretion system C-terminal sorting" evidence="3">
    <location>
        <begin position="430"/>
        <end position="496"/>
    </location>
</feature>
<dbReference type="InterPro" id="IPR011047">
    <property type="entry name" value="Quinoprotein_ADH-like_sf"/>
</dbReference>
<accession>A0A511NCN9</accession>
<dbReference type="EMBL" id="BJXC01000001">
    <property type="protein sequence ID" value="GEM50584.1"/>
    <property type="molecule type" value="Genomic_DNA"/>
</dbReference>
<dbReference type="OrthoDB" id="9811934at2"/>
<dbReference type="Pfam" id="PF18962">
    <property type="entry name" value="Por_Secre_tail"/>
    <property type="match status" value="1"/>
</dbReference>
<keyword evidence="1 2" id="KW-0732">Signal</keyword>
<dbReference type="RefSeq" id="WP_019973878.1">
    <property type="nucleotide sequence ID" value="NZ_BJXC01000001.1"/>
</dbReference>
<dbReference type="InterPro" id="IPR015943">
    <property type="entry name" value="WD40/YVTN_repeat-like_dom_sf"/>
</dbReference>
<sequence>MKKALLPVFSLFSIYAIAQHDIVWEKSIGGEQAEYLYNAIQTPDYGFIILGSSGSDLSNTQNNSSKGDLDYFISKIDENGKQEWQHTFGGSGNDFLYAAVSTPDGGILLAGSSDSGKGRDKTENSKGLHDYWVIKLDAGKHLQWQKTLGGSGNDFLRQVIKTQDGGYLLAGESNSGKSSDKQDDGFGGFDYWLIKLDSKGNVLWEKTIGGNLNEEVKYIKEIKGGYLLLGNTNSIDETVTKQDKGFDVEMVLLSQQGDVQTKKRLVSTEEDDLLHAVDVNDEQHFNLLISSIENEQRMLHILTVDEKGNTHTEIKKELKNNLLLNHIFEQKGRSFLIAGSEQGFKKDRNIEPTSFFTVFTLNENGSENWKKELKESGFNDLQFAIQTRDESIILIGNSNSKNSSTSFNQDFRMIKLGNKESKAPRELVEIYPNPTSDYVNLLIQQEFEPSKGAVYTLAGQKLQDFKLTTRTTAIDLRNYPSGVYILQFVVNNQTHAIKVLKK</sequence>
<feature type="chain" id="PRO_5022040079" description="Secretion system C-terminal sorting domain-containing protein" evidence="2">
    <location>
        <begin position="19"/>
        <end position="502"/>
    </location>
</feature>
<dbReference type="Proteomes" id="UP000321245">
    <property type="component" value="Unassembled WGS sequence"/>
</dbReference>
<name>A0A511NCN9_9FLAO</name>
<dbReference type="NCBIfam" id="TIGR04183">
    <property type="entry name" value="Por_Secre_tail"/>
    <property type="match status" value="1"/>
</dbReference>
<comment type="caution">
    <text evidence="4">The sequence shown here is derived from an EMBL/GenBank/DDBJ whole genome shotgun (WGS) entry which is preliminary data.</text>
</comment>
<dbReference type="STRING" id="1218108.GCA_000382425_00374"/>
<dbReference type="Gene3D" id="2.130.10.10">
    <property type="entry name" value="YVTN repeat-like/Quinoprotein amine dehydrogenase"/>
    <property type="match status" value="1"/>
</dbReference>
<dbReference type="SUPFAM" id="SSF50998">
    <property type="entry name" value="Quinoprotein alcohol dehydrogenase-like"/>
    <property type="match status" value="1"/>
</dbReference>
<proteinExistence type="predicted"/>
<evidence type="ECO:0000313" key="4">
    <source>
        <dbReference type="EMBL" id="GEM50584.1"/>
    </source>
</evidence>